<dbReference type="KEGG" id="kne:92182775"/>
<proteinExistence type="predicted"/>
<evidence type="ECO:0000313" key="3">
    <source>
        <dbReference type="Proteomes" id="UP001388673"/>
    </source>
</evidence>
<accession>A0AAW0YVS0</accession>
<feature type="region of interest" description="Disordered" evidence="1">
    <location>
        <begin position="247"/>
        <end position="294"/>
    </location>
</feature>
<sequence>MPVLPAFLQHRPKDPVPSPPITTFYLSTPPSTPYPNLRPIPAPSTPRPLPTSTLIFSLTHPHPSQSPETAFFLACLPDPISFLYHSATVISRHLSLNPEQGVTDWRHQLIELALEDKDGLAATSGGRIGVSLKWVGDVMRTVERGERGVDGAVKEFKGVLLHELVHTIQHDGHGSTPGWLIESIADNVRLLAHLDPPHWRKSGSGNREKGWEAAYDVGARFLVWLTDVEVSSVPGQVQAAIPVESPETPIATSTSTNTAAAAPMPTQYPLPSVSESVSSDAPLPSPKRPRPGPFPDLVRLMDARLKYDRWSDSWWEEMTGLRLEKLWEKYLEYYSE</sequence>
<reference evidence="2 3" key="1">
    <citation type="journal article" date="2024" name="bioRxiv">
        <title>Comparative genomics of Cryptococcus and Kwoniella reveals pathogenesis evolution and contrasting karyotype dynamics via intercentromeric recombination or chromosome fusion.</title>
        <authorList>
            <person name="Coelho M.A."/>
            <person name="David-Palma M."/>
            <person name="Shea T."/>
            <person name="Bowers K."/>
            <person name="McGinley-Smith S."/>
            <person name="Mohammad A.W."/>
            <person name="Gnirke A."/>
            <person name="Yurkov A.M."/>
            <person name="Nowrousian M."/>
            <person name="Sun S."/>
            <person name="Cuomo C.A."/>
            <person name="Heitman J."/>
        </authorList>
    </citation>
    <scope>NUCLEOTIDE SEQUENCE [LARGE SCALE GENOMIC DNA]</scope>
    <source>
        <strain evidence="2 3">CBS 13917</strain>
    </source>
</reference>
<dbReference type="InterPro" id="IPR007541">
    <property type="entry name" value="Uncharacterised_BSP"/>
</dbReference>
<protein>
    <recommendedName>
        <fullName evidence="4">BSP-domain-containing protein</fullName>
    </recommendedName>
</protein>
<name>A0AAW0YVS0_9TREE</name>
<dbReference type="Proteomes" id="UP001388673">
    <property type="component" value="Unassembled WGS sequence"/>
</dbReference>
<dbReference type="Pfam" id="PF04450">
    <property type="entry name" value="BSP"/>
    <property type="match status" value="1"/>
</dbReference>
<dbReference type="GeneID" id="92182775"/>
<evidence type="ECO:0008006" key="4">
    <source>
        <dbReference type="Google" id="ProtNLM"/>
    </source>
</evidence>
<dbReference type="PANTHER" id="PTHR33321:SF12">
    <property type="entry name" value="PLANT BASIC SECRETORY PROTEIN (BSP) FAMILY PROTEIN"/>
    <property type="match status" value="1"/>
</dbReference>
<evidence type="ECO:0000256" key="1">
    <source>
        <dbReference type="SAM" id="MobiDB-lite"/>
    </source>
</evidence>
<feature type="compositionally biased region" description="Pro residues" evidence="1">
    <location>
        <begin position="283"/>
        <end position="294"/>
    </location>
</feature>
<evidence type="ECO:0000313" key="2">
    <source>
        <dbReference type="EMBL" id="KAK8847658.1"/>
    </source>
</evidence>
<keyword evidence="3" id="KW-1185">Reference proteome</keyword>
<dbReference type="RefSeq" id="XP_066801176.1">
    <property type="nucleotide sequence ID" value="XM_066948608.1"/>
</dbReference>
<dbReference type="AlphaFoldDB" id="A0AAW0YVS0"/>
<gene>
    <name evidence="2" type="ORF">IAR55_005517</name>
</gene>
<feature type="compositionally biased region" description="Low complexity" evidence="1">
    <location>
        <begin position="248"/>
        <end position="265"/>
    </location>
</feature>
<dbReference type="PANTHER" id="PTHR33321">
    <property type="match status" value="1"/>
</dbReference>
<dbReference type="EMBL" id="JBCAWK010000010">
    <property type="protein sequence ID" value="KAK8847658.1"/>
    <property type="molecule type" value="Genomic_DNA"/>
</dbReference>
<comment type="caution">
    <text evidence="2">The sequence shown here is derived from an EMBL/GenBank/DDBJ whole genome shotgun (WGS) entry which is preliminary data.</text>
</comment>
<organism evidence="2 3">
    <name type="scientific">Kwoniella newhampshirensis</name>
    <dbReference type="NCBI Taxonomy" id="1651941"/>
    <lineage>
        <taxon>Eukaryota</taxon>
        <taxon>Fungi</taxon>
        <taxon>Dikarya</taxon>
        <taxon>Basidiomycota</taxon>
        <taxon>Agaricomycotina</taxon>
        <taxon>Tremellomycetes</taxon>
        <taxon>Tremellales</taxon>
        <taxon>Cryptococcaceae</taxon>
        <taxon>Kwoniella</taxon>
    </lineage>
</organism>